<organism evidence="2 3">
    <name type="scientific">Mytilus edulis</name>
    <name type="common">Blue mussel</name>
    <dbReference type="NCBI Taxonomy" id="6550"/>
    <lineage>
        <taxon>Eukaryota</taxon>
        <taxon>Metazoa</taxon>
        <taxon>Spiralia</taxon>
        <taxon>Lophotrochozoa</taxon>
        <taxon>Mollusca</taxon>
        <taxon>Bivalvia</taxon>
        <taxon>Autobranchia</taxon>
        <taxon>Pteriomorphia</taxon>
        <taxon>Mytilida</taxon>
        <taxon>Mytiloidea</taxon>
        <taxon>Mytilidae</taxon>
        <taxon>Mytilinae</taxon>
        <taxon>Mytilus</taxon>
    </lineage>
</organism>
<gene>
    <name evidence="2" type="ORF">MEDL_8221</name>
</gene>
<name>A0A8S3QHA0_MYTED</name>
<dbReference type="AlphaFoldDB" id="A0A8S3QHA0"/>
<keyword evidence="3" id="KW-1185">Reference proteome</keyword>
<comment type="caution">
    <text evidence="2">The sequence shown here is derived from an EMBL/GenBank/DDBJ whole genome shotgun (WGS) entry which is preliminary data.</text>
</comment>
<dbReference type="OrthoDB" id="10070083at2759"/>
<proteinExistence type="predicted"/>
<evidence type="ECO:0000313" key="3">
    <source>
        <dbReference type="Proteomes" id="UP000683360"/>
    </source>
</evidence>
<feature type="chain" id="PRO_5035728957" evidence="1">
    <location>
        <begin position="22"/>
        <end position="200"/>
    </location>
</feature>
<evidence type="ECO:0000313" key="2">
    <source>
        <dbReference type="EMBL" id="CAG2193148.1"/>
    </source>
</evidence>
<evidence type="ECO:0000256" key="1">
    <source>
        <dbReference type="SAM" id="SignalP"/>
    </source>
</evidence>
<feature type="signal peptide" evidence="1">
    <location>
        <begin position="1"/>
        <end position="21"/>
    </location>
</feature>
<sequence length="200" mass="22898">MASDLMFWFFFAHFLTDLVEGYYCDSERCLENEYCCGDNICCVSYTVWELWYFCLGTVALLVRQYILCVIYSLGTVILLFGNCGTSGKTIDSVCHMKFGNCDISGKTLCAVSFTVWELKYFCYIQSIVANSHPWQMVKDIEMILQKQSITEPRPLLVSMVTTQQSLPLMMMSSTITKKITRNSLPMLREGKSAIENFDDI</sequence>
<keyword evidence="1" id="KW-0732">Signal</keyword>
<accession>A0A8S3QHA0</accession>
<dbReference type="EMBL" id="CAJPWZ010000459">
    <property type="protein sequence ID" value="CAG2193148.1"/>
    <property type="molecule type" value="Genomic_DNA"/>
</dbReference>
<reference evidence="2" key="1">
    <citation type="submission" date="2021-03" db="EMBL/GenBank/DDBJ databases">
        <authorList>
            <person name="Bekaert M."/>
        </authorList>
    </citation>
    <scope>NUCLEOTIDE SEQUENCE</scope>
</reference>
<dbReference type="Proteomes" id="UP000683360">
    <property type="component" value="Unassembled WGS sequence"/>
</dbReference>
<protein>
    <submittedName>
        <fullName evidence="2">Uncharacterized protein</fullName>
    </submittedName>
</protein>